<dbReference type="Proteomes" id="UP001161691">
    <property type="component" value="Unassembled WGS sequence"/>
</dbReference>
<feature type="transmembrane region" description="Helical" evidence="1">
    <location>
        <begin position="176"/>
        <end position="199"/>
    </location>
</feature>
<dbReference type="NCBIfam" id="TIGR02831">
    <property type="entry name" value="spo_II_M"/>
    <property type="match status" value="1"/>
</dbReference>
<organism evidence="2 3">
    <name type="scientific">Cohnella hashimotonis</name>
    <dbReference type="NCBI Taxonomy" id="2826895"/>
    <lineage>
        <taxon>Bacteria</taxon>
        <taxon>Bacillati</taxon>
        <taxon>Bacillota</taxon>
        <taxon>Bacilli</taxon>
        <taxon>Bacillales</taxon>
        <taxon>Paenibacillaceae</taxon>
        <taxon>Cohnella</taxon>
    </lineage>
</organism>
<evidence type="ECO:0000313" key="2">
    <source>
        <dbReference type="EMBL" id="MDI4645407.1"/>
    </source>
</evidence>
<keyword evidence="1" id="KW-0812">Transmembrane</keyword>
<proteinExistence type="predicted"/>
<dbReference type="InterPro" id="IPR002798">
    <property type="entry name" value="SpoIIM-like"/>
</dbReference>
<sequence>MKRGAMEMPLRGKLNLYLFVGVLIAVGAVFGALVVNALSLEQQQNLSDELGAYLGGTSAGAAAPLDVFRDRLFFHLKWLGLIWLLGISVVGSPFVLALDFLKGVLIGFAVGLTVRHLAWKGVAVSLAVVAPQNLVVVPALAIASVSAVRFAYYVGRERLFLGRGRLLPPLASHTGTSAALFLVLGIAAMWEAFVVPHILSGLSGWL</sequence>
<reference evidence="2" key="1">
    <citation type="submission" date="2023-04" db="EMBL/GenBank/DDBJ databases">
        <title>Comparative genomic analysis of Cohnella hashimotonis sp. nov., isolated from the International Space Station.</title>
        <authorList>
            <person name="Venkateswaran K."/>
            <person name="Simpson A."/>
        </authorList>
    </citation>
    <scope>NUCLEOTIDE SEQUENCE</scope>
    <source>
        <strain evidence="2">F6_2S_P_1</strain>
    </source>
</reference>
<feature type="transmembrane region" description="Helical" evidence="1">
    <location>
        <begin position="105"/>
        <end position="129"/>
    </location>
</feature>
<name>A0ABT6TEZ3_9BACL</name>
<keyword evidence="1" id="KW-0472">Membrane</keyword>
<feature type="transmembrane region" description="Helical" evidence="1">
    <location>
        <begin position="16"/>
        <end position="38"/>
    </location>
</feature>
<keyword evidence="1" id="KW-1133">Transmembrane helix</keyword>
<dbReference type="RefSeq" id="WP_282908338.1">
    <property type="nucleotide sequence ID" value="NZ_JAGRPV010000001.1"/>
</dbReference>
<comment type="caution">
    <text evidence="2">The sequence shown here is derived from an EMBL/GenBank/DDBJ whole genome shotgun (WGS) entry which is preliminary data.</text>
</comment>
<gene>
    <name evidence="2" type="primary">spoIIM</name>
    <name evidence="2" type="ORF">KB449_10560</name>
</gene>
<dbReference type="InterPro" id="IPR014196">
    <property type="entry name" value="SpoIIM"/>
</dbReference>
<feature type="transmembrane region" description="Helical" evidence="1">
    <location>
        <begin position="78"/>
        <end position="98"/>
    </location>
</feature>
<feature type="transmembrane region" description="Helical" evidence="1">
    <location>
        <begin position="135"/>
        <end position="155"/>
    </location>
</feature>
<dbReference type="Pfam" id="PF01944">
    <property type="entry name" value="SpoIIM"/>
    <property type="match status" value="1"/>
</dbReference>
<dbReference type="PIRSF" id="PIRSF038973">
    <property type="entry name" value="SpoIIM"/>
    <property type="match status" value="1"/>
</dbReference>
<dbReference type="EMBL" id="JAGRPV010000001">
    <property type="protein sequence ID" value="MDI4645407.1"/>
    <property type="molecule type" value="Genomic_DNA"/>
</dbReference>
<protein>
    <submittedName>
        <fullName evidence="2">Stage II sporulation protein M</fullName>
    </submittedName>
</protein>
<evidence type="ECO:0000313" key="3">
    <source>
        <dbReference type="Proteomes" id="UP001161691"/>
    </source>
</evidence>
<evidence type="ECO:0000256" key="1">
    <source>
        <dbReference type="SAM" id="Phobius"/>
    </source>
</evidence>
<keyword evidence="3" id="KW-1185">Reference proteome</keyword>
<accession>A0ABT6TEZ3</accession>